<evidence type="ECO:0000313" key="1">
    <source>
        <dbReference type="EMBL" id="KZT01095.1"/>
    </source>
</evidence>
<dbReference type="AlphaFoldDB" id="A0A165BHZ2"/>
<dbReference type="RefSeq" id="XP_040758835.1">
    <property type="nucleotide sequence ID" value="XM_040907356.1"/>
</dbReference>
<dbReference type="InParanoid" id="A0A165BHZ2"/>
<protein>
    <submittedName>
        <fullName evidence="1">Uncharacterized protein</fullName>
    </submittedName>
</protein>
<evidence type="ECO:0000313" key="2">
    <source>
        <dbReference type="Proteomes" id="UP000076871"/>
    </source>
</evidence>
<dbReference type="EMBL" id="KV427670">
    <property type="protein sequence ID" value="KZT01095.1"/>
    <property type="molecule type" value="Genomic_DNA"/>
</dbReference>
<reference evidence="1 2" key="1">
    <citation type="journal article" date="2016" name="Mol. Biol. Evol.">
        <title>Comparative Genomics of Early-Diverging Mushroom-Forming Fungi Provides Insights into the Origins of Lignocellulose Decay Capabilities.</title>
        <authorList>
            <person name="Nagy L.G."/>
            <person name="Riley R."/>
            <person name="Tritt A."/>
            <person name="Adam C."/>
            <person name="Daum C."/>
            <person name="Floudas D."/>
            <person name="Sun H."/>
            <person name="Yadav J.S."/>
            <person name="Pangilinan J."/>
            <person name="Larsson K.H."/>
            <person name="Matsuura K."/>
            <person name="Barry K."/>
            <person name="Labutti K."/>
            <person name="Kuo R."/>
            <person name="Ohm R.A."/>
            <person name="Bhattacharya S.S."/>
            <person name="Shirouzu T."/>
            <person name="Yoshinaga Y."/>
            <person name="Martin F.M."/>
            <person name="Grigoriev I.V."/>
            <person name="Hibbett D.S."/>
        </authorList>
    </citation>
    <scope>NUCLEOTIDE SEQUENCE [LARGE SCALE GENOMIC DNA]</scope>
    <source>
        <strain evidence="1 2">93-53</strain>
    </source>
</reference>
<accession>A0A165BHZ2</accession>
<organism evidence="1 2">
    <name type="scientific">Laetiporus sulphureus 93-53</name>
    <dbReference type="NCBI Taxonomy" id="1314785"/>
    <lineage>
        <taxon>Eukaryota</taxon>
        <taxon>Fungi</taxon>
        <taxon>Dikarya</taxon>
        <taxon>Basidiomycota</taxon>
        <taxon>Agaricomycotina</taxon>
        <taxon>Agaricomycetes</taxon>
        <taxon>Polyporales</taxon>
        <taxon>Laetiporus</taxon>
    </lineage>
</organism>
<sequence>MSTYFVYLTGVVHAEYRGNEAFHVIAGPMDVVENILTTVLIESISNGIGKLKRLNSIRHRDDWPSATVENLMERVFAETLKVGPLHFLEDAQSNGIWSRWKIEEGREEGRGKGIEESKSINVANSPPLSASIIGDSPITSSASLVGGSDPAITSSASLVGGSDPAVTSSAFLALRSTQHFLLDIELQLHIQAVSEWFDKGMNSAVNSKQAFEASVQLREEERWFLEIIDLVTGMGPWSMDSAAHLLQNAMMQRLTEQHEQLKMRRLQVEGLVSDIMMTSSVRVVDIGE</sequence>
<name>A0A165BHZ2_9APHY</name>
<dbReference type="Proteomes" id="UP000076871">
    <property type="component" value="Unassembled WGS sequence"/>
</dbReference>
<keyword evidence="2" id="KW-1185">Reference proteome</keyword>
<proteinExistence type="predicted"/>
<gene>
    <name evidence="1" type="ORF">LAESUDRAFT_717711</name>
</gene>
<dbReference type="GeneID" id="63824385"/>